<reference evidence="1 2" key="1">
    <citation type="submission" date="2016-06" db="EMBL/GenBank/DDBJ databases">
        <authorList>
            <person name="Kjaerup R.B."/>
            <person name="Dalgaard T.S."/>
            <person name="Juul-Madsen H.R."/>
        </authorList>
    </citation>
    <scope>NUCLEOTIDE SEQUENCE [LARGE SCALE GENOMIC DNA]</scope>
    <source>
        <strain evidence="1 2">E3012</strain>
    </source>
</reference>
<organism evidence="1 2">
    <name type="scientific">Mycobacterium malmoense</name>
    <dbReference type="NCBI Taxonomy" id="1780"/>
    <lineage>
        <taxon>Bacteria</taxon>
        <taxon>Bacillati</taxon>
        <taxon>Actinomycetota</taxon>
        <taxon>Actinomycetes</taxon>
        <taxon>Mycobacteriales</taxon>
        <taxon>Mycobacteriaceae</taxon>
        <taxon>Mycobacterium</taxon>
    </lineage>
</organism>
<sequence>MYQGGGGGGGLHSRVAGLNAMLDSHCAELIPGVAITATAVAAKATAATAARRRTNHSMVGLPLGPS</sequence>
<accession>A0A1B9DAI3</accession>
<gene>
    <name evidence="1" type="ORF">A5677_01610</name>
</gene>
<dbReference type="EMBL" id="MBEE01000079">
    <property type="protein sequence ID" value="OCB57800.1"/>
    <property type="molecule type" value="Genomic_DNA"/>
</dbReference>
<evidence type="ECO:0000313" key="1">
    <source>
        <dbReference type="EMBL" id="OCB57800.1"/>
    </source>
</evidence>
<protein>
    <submittedName>
        <fullName evidence="1">Uncharacterized protein</fullName>
    </submittedName>
</protein>
<dbReference type="Proteomes" id="UP000092683">
    <property type="component" value="Unassembled WGS sequence"/>
</dbReference>
<dbReference type="AlphaFoldDB" id="A0A1B9DAI3"/>
<evidence type="ECO:0000313" key="2">
    <source>
        <dbReference type="Proteomes" id="UP000092683"/>
    </source>
</evidence>
<name>A0A1B9DAI3_MYCMA</name>
<comment type="caution">
    <text evidence="1">The sequence shown here is derived from an EMBL/GenBank/DDBJ whole genome shotgun (WGS) entry which is preliminary data.</text>
</comment>
<proteinExistence type="predicted"/>